<keyword evidence="2" id="KW-1185">Reference proteome</keyword>
<proteinExistence type="predicted"/>
<dbReference type="Proteomes" id="UP000812287">
    <property type="component" value="Unassembled WGS sequence"/>
</dbReference>
<evidence type="ECO:0000313" key="2">
    <source>
        <dbReference type="Proteomes" id="UP000812287"/>
    </source>
</evidence>
<comment type="caution">
    <text evidence="1">The sequence shown here is derived from an EMBL/GenBank/DDBJ whole genome shotgun (WGS) entry which is preliminary data.</text>
</comment>
<dbReference type="EMBL" id="MU250530">
    <property type="protein sequence ID" value="KAG7448302.1"/>
    <property type="molecule type" value="Genomic_DNA"/>
</dbReference>
<dbReference type="GeneID" id="66101346"/>
<sequence length="247" mass="27949">MSPDPSSSPEILPFGLGWQKGRRVFSNFLRASNGNGWGLRQWIHRADLKFWDSAPLDESAEPVQMAKSHGTQKLKAPKMKQYSVDPATHKAIQEDSQISGSLLRRLSLMASFYVVKQDRKTRLTISPSFGRIYALKFFLETFFVSLLRNGQMSQINVYVYFTIYTVYMRHPTDCQDQGSRHLIDTQLDACISLTYSTAPSSRANSRPVNSAAKLHDFICGKAATPNVVYARQKTLFLLPNSRGARNY</sequence>
<organism evidence="1 2">
    <name type="scientific">Guyanagaster necrorhizus</name>
    <dbReference type="NCBI Taxonomy" id="856835"/>
    <lineage>
        <taxon>Eukaryota</taxon>
        <taxon>Fungi</taxon>
        <taxon>Dikarya</taxon>
        <taxon>Basidiomycota</taxon>
        <taxon>Agaricomycotina</taxon>
        <taxon>Agaricomycetes</taxon>
        <taxon>Agaricomycetidae</taxon>
        <taxon>Agaricales</taxon>
        <taxon>Marasmiineae</taxon>
        <taxon>Physalacriaceae</taxon>
        <taxon>Guyanagaster</taxon>
    </lineage>
</organism>
<protein>
    <submittedName>
        <fullName evidence="1">Uncharacterized protein</fullName>
    </submittedName>
</protein>
<dbReference type="AlphaFoldDB" id="A0A9P7VXC7"/>
<dbReference type="RefSeq" id="XP_043041802.1">
    <property type="nucleotide sequence ID" value="XM_043179052.1"/>
</dbReference>
<reference evidence="1" key="1">
    <citation type="submission" date="2020-11" db="EMBL/GenBank/DDBJ databases">
        <title>Adaptations for nitrogen fixation in a non-lichenized fungal sporocarp promotes dispersal by wood-feeding termites.</title>
        <authorList>
            <consortium name="DOE Joint Genome Institute"/>
            <person name="Koch R.A."/>
            <person name="Yoon G."/>
            <person name="Arayal U."/>
            <person name="Lail K."/>
            <person name="Amirebrahimi M."/>
            <person name="Labutti K."/>
            <person name="Lipzen A."/>
            <person name="Riley R."/>
            <person name="Barry K."/>
            <person name="Henrissat B."/>
            <person name="Grigoriev I.V."/>
            <person name="Herr J.R."/>
            <person name="Aime M.C."/>
        </authorList>
    </citation>
    <scope>NUCLEOTIDE SEQUENCE</scope>
    <source>
        <strain evidence="1">MCA 3950</strain>
    </source>
</reference>
<name>A0A9P7VXC7_9AGAR</name>
<gene>
    <name evidence="1" type="ORF">BT62DRAFT_1074783</name>
</gene>
<evidence type="ECO:0000313" key="1">
    <source>
        <dbReference type="EMBL" id="KAG7448302.1"/>
    </source>
</evidence>
<accession>A0A9P7VXC7</accession>